<evidence type="ECO:0000259" key="9">
    <source>
        <dbReference type="PROSITE" id="PS50110"/>
    </source>
</evidence>
<comment type="catalytic activity">
    <reaction evidence="4 5">
        <text>[protein]-L-glutamate 5-O-methyl ester + H2O = L-glutamyl-[protein] + methanol + H(+)</text>
        <dbReference type="Rhea" id="RHEA:23236"/>
        <dbReference type="Rhea" id="RHEA-COMP:10208"/>
        <dbReference type="Rhea" id="RHEA-COMP:10311"/>
        <dbReference type="ChEBI" id="CHEBI:15377"/>
        <dbReference type="ChEBI" id="CHEBI:15378"/>
        <dbReference type="ChEBI" id="CHEBI:17790"/>
        <dbReference type="ChEBI" id="CHEBI:29973"/>
        <dbReference type="ChEBI" id="CHEBI:82795"/>
        <dbReference type="EC" id="3.1.1.61"/>
    </reaction>
</comment>
<dbReference type="EMBL" id="JAUQTB010000002">
    <property type="protein sequence ID" value="MDO7905813.1"/>
    <property type="molecule type" value="Genomic_DNA"/>
</dbReference>
<comment type="function">
    <text evidence="5">Involved in chemotaxis. Part of a chemotaxis signal transduction system that modulates chemotaxis in response to various stimuli. Catalyzes the demethylation of specific methylglutamate residues introduced into the chemoreceptors (methyl-accepting chemotaxis proteins or MCP) by CheR. Also mediates the irreversible deamidation of specific glutamine residues to glutamic acid.</text>
</comment>
<dbReference type="PROSITE" id="PS50110">
    <property type="entry name" value="RESPONSE_REGULATORY"/>
    <property type="match status" value="1"/>
</dbReference>
<dbReference type="Gene3D" id="3.40.50.2300">
    <property type="match status" value="1"/>
</dbReference>
<comment type="similarity">
    <text evidence="5">Belongs to the CheB family.</text>
</comment>
<feature type="compositionally biased region" description="Basic and acidic residues" evidence="8">
    <location>
        <begin position="167"/>
        <end position="184"/>
    </location>
</feature>
<reference evidence="11 12" key="1">
    <citation type="submission" date="2023-07" db="EMBL/GenBank/DDBJ databases">
        <title>Paenibacillus sp. JX-17 nov. isolated from soil.</title>
        <authorList>
            <person name="Wan Y."/>
            <person name="Liu B."/>
        </authorList>
    </citation>
    <scope>NUCLEOTIDE SEQUENCE [LARGE SCALE GENOMIC DNA]</scope>
    <source>
        <strain evidence="11 12">JX-17</strain>
    </source>
</reference>
<dbReference type="PROSITE" id="PS50122">
    <property type="entry name" value="CHEB"/>
    <property type="match status" value="1"/>
</dbReference>
<evidence type="ECO:0000256" key="6">
    <source>
        <dbReference type="PROSITE-ProRule" id="PRU00050"/>
    </source>
</evidence>
<dbReference type="Pfam" id="PF01339">
    <property type="entry name" value="CheB_methylest"/>
    <property type="match status" value="1"/>
</dbReference>
<dbReference type="InterPro" id="IPR035909">
    <property type="entry name" value="CheB_C"/>
</dbReference>
<dbReference type="CDD" id="cd16432">
    <property type="entry name" value="CheB_Rec"/>
    <property type="match status" value="1"/>
</dbReference>
<evidence type="ECO:0000256" key="7">
    <source>
        <dbReference type="PROSITE-ProRule" id="PRU00169"/>
    </source>
</evidence>
<feature type="active site" evidence="5 6">
    <location>
        <position position="443"/>
    </location>
</feature>
<evidence type="ECO:0000256" key="3">
    <source>
        <dbReference type="ARBA" id="ARBA00022801"/>
    </source>
</evidence>
<dbReference type="SUPFAM" id="SSF52172">
    <property type="entry name" value="CheY-like"/>
    <property type="match status" value="1"/>
</dbReference>
<gene>
    <name evidence="5" type="primary">cheB</name>
    <name evidence="11" type="ORF">Q5741_05210</name>
</gene>
<feature type="region of interest" description="Disordered" evidence="8">
    <location>
        <begin position="148"/>
        <end position="307"/>
    </location>
</feature>
<keyword evidence="2 5" id="KW-0145">Chemotaxis</keyword>
<dbReference type="Pfam" id="PF00072">
    <property type="entry name" value="Response_reg"/>
    <property type="match status" value="1"/>
</dbReference>
<dbReference type="InterPro" id="IPR000673">
    <property type="entry name" value="Sig_transdc_resp-reg_Me-estase"/>
</dbReference>
<feature type="domain" description="Response regulatory" evidence="9">
    <location>
        <begin position="5"/>
        <end position="122"/>
    </location>
</feature>
<evidence type="ECO:0000256" key="2">
    <source>
        <dbReference type="ARBA" id="ARBA00022500"/>
    </source>
</evidence>
<dbReference type="PANTHER" id="PTHR42872:SF6">
    <property type="entry name" value="PROTEIN-GLUTAMATE METHYLESTERASE_PROTEIN-GLUTAMINE GLUTAMINASE"/>
    <property type="match status" value="1"/>
</dbReference>
<feature type="modified residue" description="4-aspartylphosphate" evidence="5 7">
    <location>
        <position position="56"/>
    </location>
</feature>
<evidence type="ECO:0000313" key="11">
    <source>
        <dbReference type="EMBL" id="MDO7905813.1"/>
    </source>
</evidence>
<comment type="domain">
    <text evidence="5">Contains a C-terminal catalytic domain, and an N-terminal region which modulates catalytic activity.</text>
</comment>
<feature type="active site" evidence="5 6">
    <location>
        <position position="320"/>
    </location>
</feature>
<dbReference type="PANTHER" id="PTHR42872">
    <property type="entry name" value="PROTEIN-GLUTAMATE METHYLESTERASE/PROTEIN-GLUTAMINE GLUTAMINASE"/>
    <property type="match status" value="1"/>
</dbReference>
<dbReference type="SUPFAM" id="SSF52738">
    <property type="entry name" value="Methylesterase CheB, C-terminal domain"/>
    <property type="match status" value="1"/>
</dbReference>
<evidence type="ECO:0000259" key="10">
    <source>
        <dbReference type="PROSITE" id="PS50122"/>
    </source>
</evidence>
<dbReference type="Proteomes" id="UP001240171">
    <property type="component" value="Unassembled WGS sequence"/>
</dbReference>
<organism evidence="11 12">
    <name type="scientific">Paenibacillus lacisoli</name>
    <dbReference type="NCBI Taxonomy" id="3064525"/>
    <lineage>
        <taxon>Bacteria</taxon>
        <taxon>Bacillati</taxon>
        <taxon>Bacillota</taxon>
        <taxon>Bacilli</taxon>
        <taxon>Bacillales</taxon>
        <taxon>Paenibacillaceae</taxon>
        <taxon>Paenibacillus</taxon>
    </lineage>
</organism>
<comment type="catalytic activity">
    <reaction evidence="5">
        <text>L-glutaminyl-[protein] + H2O = L-glutamyl-[protein] + NH4(+)</text>
        <dbReference type="Rhea" id="RHEA:16441"/>
        <dbReference type="Rhea" id="RHEA-COMP:10207"/>
        <dbReference type="Rhea" id="RHEA-COMP:10208"/>
        <dbReference type="ChEBI" id="CHEBI:15377"/>
        <dbReference type="ChEBI" id="CHEBI:28938"/>
        <dbReference type="ChEBI" id="CHEBI:29973"/>
        <dbReference type="ChEBI" id="CHEBI:30011"/>
        <dbReference type="EC" id="3.5.1.44"/>
    </reaction>
</comment>
<comment type="caution">
    <text evidence="11">The sequence shown here is derived from an EMBL/GenBank/DDBJ whole genome shotgun (WGS) entry which is preliminary data.</text>
</comment>
<dbReference type="InterPro" id="IPR008248">
    <property type="entry name" value="CheB-like"/>
</dbReference>
<evidence type="ECO:0000256" key="1">
    <source>
        <dbReference type="ARBA" id="ARBA00022490"/>
    </source>
</evidence>
<keyword evidence="1 5" id="KW-0963">Cytoplasm</keyword>
<dbReference type="HAMAP" id="MF_00099">
    <property type="entry name" value="CheB_chemtxs"/>
    <property type="match status" value="1"/>
</dbReference>
<dbReference type="EC" id="3.5.1.44" evidence="5"/>
<evidence type="ECO:0000256" key="8">
    <source>
        <dbReference type="SAM" id="MobiDB-lite"/>
    </source>
</evidence>
<keyword evidence="3 5" id="KW-0378">Hydrolase</keyword>
<evidence type="ECO:0000313" key="12">
    <source>
        <dbReference type="Proteomes" id="UP001240171"/>
    </source>
</evidence>
<proteinExistence type="inferred from homology"/>
<dbReference type="InterPro" id="IPR011006">
    <property type="entry name" value="CheY-like_superfamily"/>
</dbReference>
<dbReference type="Gene3D" id="3.40.50.180">
    <property type="entry name" value="Methylesterase CheB, C-terminal domain"/>
    <property type="match status" value="1"/>
</dbReference>
<evidence type="ECO:0000256" key="5">
    <source>
        <dbReference type="HAMAP-Rule" id="MF_00099"/>
    </source>
</evidence>
<keyword evidence="5 7" id="KW-0597">Phosphoprotein</keyword>
<comment type="subcellular location">
    <subcellularLocation>
        <location evidence="5">Cytoplasm</location>
    </subcellularLocation>
</comment>
<dbReference type="SMART" id="SM00448">
    <property type="entry name" value="REC"/>
    <property type="match status" value="1"/>
</dbReference>
<dbReference type="InterPro" id="IPR001789">
    <property type="entry name" value="Sig_transdc_resp-reg_receiver"/>
</dbReference>
<comment type="PTM">
    <text evidence="5">Phosphorylated by CheA. Phosphorylation of the N-terminal regulatory domain activates the methylesterase activity.</text>
</comment>
<feature type="domain" description="CheB-type methylesterase" evidence="10">
    <location>
        <begin position="308"/>
        <end position="500"/>
    </location>
</feature>
<dbReference type="RefSeq" id="WP_305023010.1">
    <property type="nucleotide sequence ID" value="NZ_JAUQTB010000002.1"/>
</dbReference>
<evidence type="ECO:0000256" key="4">
    <source>
        <dbReference type="ARBA" id="ARBA00048267"/>
    </source>
</evidence>
<protein>
    <recommendedName>
        <fullName evidence="5">Protein-glutamate methylesterase/protein-glutamine glutaminase</fullName>
        <ecNumber evidence="5">3.1.1.61</ecNumber>
        <ecNumber evidence="5">3.5.1.44</ecNumber>
    </recommendedName>
</protein>
<dbReference type="EC" id="3.1.1.61" evidence="5"/>
<name>A0ABT9CB87_9BACL</name>
<dbReference type="CDD" id="cd17541">
    <property type="entry name" value="REC_CheB-like"/>
    <property type="match status" value="1"/>
</dbReference>
<feature type="active site" evidence="5 6">
    <location>
        <position position="347"/>
    </location>
</feature>
<accession>A0ABT9CB87</accession>
<keyword evidence="12" id="KW-1185">Reference proteome</keyword>
<sequence length="500" mass="53717">MADFKVLVVDDSAFMRKIISDLIEKDPSFKVIGTAGNGKEALQKMEELHPDLVTMDFEMPEMNGLEALTIIMGTKPLPVIMLSGINEQGIKETIMALEAGAFDFIKKPSLVNSQDIEQVGAALLEKMNTAMHSVKRLKERKLAEEQQSVNAVAEAAEQQPKETITPRNERLADSADRNSQREEPAADQPAAASRTVRAEDKPDGGVKASKPAESKPFVQPSMRPEGSKPLTNSSSAAARPAVKRSLPTEPARPVKEPPAYSKTFKSAGQPSAAARNEKGQAARTIPSSASAHAVPAGREPSPVKSAGSTSFTKLVAVGCSTGGPRALKTLLEHIPAHISAPVVIVQHMPPNFTHSLAQRLNSISPLRVLEAADGMALEAGTAYIAPGGLQLKVLFSGGRYVFNLSNEEPRNGHRPSVDTMFESLMPLTSLERHLVLLTGMGSDGAKMMKKLYDEGVTSTFAESEDTCVVYGMPRSAVELNCVRYLLPLQEIAPKLVQVVK</sequence>